<evidence type="ECO:0000256" key="1">
    <source>
        <dbReference type="SAM" id="Phobius"/>
    </source>
</evidence>
<keyword evidence="1" id="KW-0812">Transmembrane</keyword>
<evidence type="ECO:0000313" key="4">
    <source>
        <dbReference type="Proteomes" id="UP000326570"/>
    </source>
</evidence>
<accession>A0A5N1J676</accession>
<name>A0A5N1J676_9BACT</name>
<dbReference type="RefSeq" id="WP_150903275.1">
    <property type="nucleotide sequence ID" value="NZ_VTWT01000003.1"/>
</dbReference>
<feature type="transmembrane region" description="Helical" evidence="1">
    <location>
        <begin position="20"/>
        <end position="38"/>
    </location>
</feature>
<feature type="transmembrane region" description="Helical" evidence="1">
    <location>
        <begin position="92"/>
        <end position="110"/>
    </location>
</feature>
<dbReference type="SMART" id="SM00850">
    <property type="entry name" value="LytTR"/>
    <property type="match status" value="1"/>
</dbReference>
<keyword evidence="1" id="KW-1133">Transmembrane helix</keyword>
<dbReference type="AlphaFoldDB" id="A0A5N1J676"/>
<dbReference type="Gene3D" id="2.40.50.1020">
    <property type="entry name" value="LytTr DNA-binding domain"/>
    <property type="match status" value="1"/>
</dbReference>
<sequence length="301" mass="33788">MLSTLKQPFPAHTLSGSIRMAAVIGLFVALFLLVFQPFGMREASEGATKYLAISGYGLVTFGCISLVSIVFSRLFPGWFKAENWTVGREIQITLFNFLLIGFFNTLYTFLIFRQPFSLSHLLYFESITLAVGILPVSVIVLFRHNRLLTKNLELAQEMNSELRKHAPTSIPQPAYLPVSEMPELPEASVLTFTSETGSEQISLPKSDFLFAMAADNYVELHYLENGIPKKSLIRSTLTRLEEAVKEEPKIVRCHRAYLVNLAQVHNFSGNAQGLKLELYGTSERIPVSRKMVPEIKSLLHG</sequence>
<dbReference type="EMBL" id="VTWT01000003">
    <property type="protein sequence ID" value="KAA9340202.1"/>
    <property type="molecule type" value="Genomic_DNA"/>
</dbReference>
<evidence type="ECO:0000313" key="3">
    <source>
        <dbReference type="EMBL" id="KAA9340202.1"/>
    </source>
</evidence>
<keyword evidence="4" id="KW-1185">Reference proteome</keyword>
<dbReference type="GO" id="GO:0003677">
    <property type="term" value="F:DNA binding"/>
    <property type="evidence" value="ECO:0007669"/>
    <property type="project" value="InterPro"/>
</dbReference>
<proteinExistence type="predicted"/>
<comment type="caution">
    <text evidence="3">The sequence shown here is derived from an EMBL/GenBank/DDBJ whole genome shotgun (WGS) entry which is preliminary data.</text>
</comment>
<dbReference type="GO" id="GO:0000156">
    <property type="term" value="F:phosphorelay response regulator activity"/>
    <property type="evidence" value="ECO:0007669"/>
    <property type="project" value="InterPro"/>
</dbReference>
<feature type="domain" description="HTH LytTR-type" evidence="2">
    <location>
        <begin position="192"/>
        <end position="301"/>
    </location>
</feature>
<dbReference type="Proteomes" id="UP000326570">
    <property type="component" value="Unassembled WGS sequence"/>
</dbReference>
<feature type="transmembrane region" description="Helical" evidence="1">
    <location>
        <begin position="122"/>
        <end position="142"/>
    </location>
</feature>
<organism evidence="3 4">
    <name type="scientific">Adhaeribacter soli</name>
    <dbReference type="NCBI Taxonomy" id="2607655"/>
    <lineage>
        <taxon>Bacteria</taxon>
        <taxon>Pseudomonadati</taxon>
        <taxon>Bacteroidota</taxon>
        <taxon>Cytophagia</taxon>
        <taxon>Cytophagales</taxon>
        <taxon>Hymenobacteraceae</taxon>
        <taxon>Adhaeribacter</taxon>
    </lineage>
</organism>
<dbReference type="PANTHER" id="PTHR37299">
    <property type="entry name" value="TRANSCRIPTIONAL REGULATOR-RELATED"/>
    <property type="match status" value="1"/>
</dbReference>
<dbReference type="InterPro" id="IPR046947">
    <property type="entry name" value="LytR-like"/>
</dbReference>
<reference evidence="3 4" key="1">
    <citation type="submission" date="2019-09" db="EMBL/GenBank/DDBJ databases">
        <title>Genome sequence of Adhaeribacter sp. M2.</title>
        <authorList>
            <person name="Srinivasan S."/>
        </authorList>
    </citation>
    <scope>NUCLEOTIDE SEQUENCE [LARGE SCALE GENOMIC DNA]</scope>
    <source>
        <strain evidence="3 4">M2</strain>
    </source>
</reference>
<protein>
    <recommendedName>
        <fullName evidence="2">HTH LytTR-type domain-containing protein</fullName>
    </recommendedName>
</protein>
<dbReference type="InterPro" id="IPR007492">
    <property type="entry name" value="LytTR_DNA-bd_dom"/>
</dbReference>
<dbReference type="PROSITE" id="PS50930">
    <property type="entry name" value="HTH_LYTTR"/>
    <property type="match status" value="1"/>
</dbReference>
<dbReference type="Pfam" id="PF04397">
    <property type="entry name" value="LytTR"/>
    <property type="match status" value="1"/>
</dbReference>
<feature type="transmembrane region" description="Helical" evidence="1">
    <location>
        <begin position="50"/>
        <end position="71"/>
    </location>
</feature>
<dbReference type="PANTHER" id="PTHR37299:SF1">
    <property type="entry name" value="STAGE 0 SPORULATION PROTEIN A HOMOLOG"/>
    <property type="match status" value="1"/>
</dbReference>
<evidence type="ECO:0000259" key="2">
    <source>
        <dbReference type="PROSITE" id="PS50930"/>
    </source>
</evidence>
<keyword evidence="1" id="KW-0472">Membrane</keyword>
<gene>
    <name evidence="3" type="ORF">F0P94_07595</name>
</gene>